<dbReference type="InterPro" id="IPR045761">
    <property type="entry name" value="ODP_dom"/>
</dbReference>
<keyword evidence="3" id="KW-1185">Reference proteome</keyword>
<dbReference type="RefSeq" id="WP_337713765.1">
    <property type="nucleotide sequence ID" value="NZ_JBBEGL010000003.1"/>
</dbReference>
<dbReference type="InterPro" id="IPR036866">
    <property type="entry name" value="RibonucZ/Hydroxyglut_hydro"/>
</dbReference>
<comment type="caution">
    <text evidence="2">The sequence shown here is derived from an EMBL/GenBank/DDBJ whole genome shotgun (WGS) entry which is preliminary data.</text>
</comment>
<reference evidence="2 3" key="1">
    <citation type="submission" date="2024-03" db="EMBL/GenBank/DDBJ databases">
        <title>Actinomycetospora sp. OC33-EN06, a novel actinomycete isolated from wild orchid (Aerides multiflora).</title>
        <authorList>
            <person name="Suriyachadkun C."/>
        </authorList>
    </citation>
    <scope>NUCLEOTIDE SEQUENCE [LARGE SCALE GENOMIC DNA]</scope>
    <source>
        <strain evidence="2 3">OC33-EN06</strain>
    </source>
</reference>
<evidence type="ECO:0000313" key="2">
    <source>
        <dbReference type="EMBL" id="MEJ2887285.1"/>
    </source>
</evidence>
<dbReference type="Proteomes" id="UP001370100">
    <property type="component" value="Unassembled WGS sequence"/>
</dbReference>
<gene>
    <name evidence="2" type="ORF">WCD41_12575</name>
</gene>
<protein>
    <recommendedName>
        <fullName evidence="1">ODP domain-containing protein</fullName>
    </recommendedName>
</protein>
<dbReference type="EMBL" id="JBBEGL010000003">
    <property type="protein sequence ID" value="MEJ2887285.1"/>
    <property type="molecule type" value="Genomic_DNA"/>
</dbReference>
<accession>A0ABU8N4H6</accession>
<proteinExistence type="predicted"/>
<evidence type="ECO:0000259" key="1">
    <source>
        <dbReference type="Pfam" id="PF19583"/>
    </source>
</evidence>
<name>A0ABU8N4H6_9PSEU</name>
<sequence length="242" mass="25549">MDTSVHEIADGVYRLSTCLPDVTPDGFTMNQYLIDAEEPLLFHTGLRGMFPLVSGAVGRVIDPARLRWISFGHVEADECGAMNEWLALAPGSRVTFNRLGCMVSLDDLADRPPVPADDGERRDLGGHVVRTIATPHVPHGWEAQVIYDETTGTLLCGDLFSRTGDGPALVHDTDIVTPALAADELFGATALTAGTAPAIRGLAELAPRTLALMHGPAYAGDGAAALHGLADAYAARLEKAVA</sequence>
<dbReference type="Pfam" id="PF19583">
    <property type="entry name" value="ODP"/>
    <property type="match status" value="1"/>
</dbReference>
<evidence type="ECO:0000313" key="3">
    <source>
        <dbReference type="Proteomes" id="UP001370100"/>
    </source>
</evidence>
<dbReference type="Gene3D" id="3.60.15.10">
    <property type="entry name" value="Ribonuclease Z/Hydroxyacylglutathione hydrolase-like"/>
    <property type="match status" value="1"/>
</dbReference>
<organism evidence="2 3">
    <name type="scientific">Actinomycetospora aeridis</name>
    <dbReference type="NCBI Taxonomy" id="3129231"/>
    <lineage>
        <taxon>Bacteria</taxon>
        <taxon>Bacillati</taxon>
        <taxon>Actinomycetota</taxon>
        <taxon>Actinomycetes</taxon>
        <taxon>Pseudonocardiales</taxon>
        <taxon>Pseudonocardiaceae</taxon>
        <taxon>Actinomycetospora</taxon>
    </lineage>
</organism>
<feature type="domain" description="ODP" evidence="1">
    <location>
        <begin position="28"/>
        <end position="163"/>
    </location>
</feature>
<dbReference type="SUPFAM" id="SSF56281">
    <property type="entry name" value="Metallo-hydrolase/oxidoreductase"/>
    <property type="match status" value="1"/>
</dbReference>